<proteinExistence type="inferred from homology"/>
<dbReference type="InterPro" id="IPR020846">
    <property type="entry name" value="MFS_dom"/>
</dbReference>
<feature type="transmembrane region" description="Helical" evidence="9">
    <location>
        <begin position="117"/>
        <end position="139"/>
    </location>
</feature>
<name>A0AB33KKF4_9ACTN</name>
<dbReference type="SUPFAM" id="SSF103473">
    <property type="entry name" value="MFS general substrate transporter"/>
    <property type="match status" value="1"/>
</dbReference>
<feature type="transmembrane region" description="Helical" evidence="9">
    <location>
        <begin position="151"/>
        <end position="171"/>
    </location>
</feature>
<dbReference type="KEGG" id="stcm:SCMC78_18520"/>
<evidence type="ECO:0000256" key="9">
    <source>
        <dbReference type="SAM" id="Phobius"/>
    </source>
</evidence>
<feature type="transmembrane region" description="Helical" evidence="9">
    <location>
        <begin position="58"/>
        <end position="77"/>
    </location>
</feature>
<feature type="transmembrane region" description="Helical" evidence="9">
    <location>
        <begin position="319"/>
        <end position="337"/>
    </location>
</feature>
<dbReference type="PRINTS" id="PR01036">
    <property type="entry name" value="TCRTETB"/>
</dbReference>
<evidence type="ECO:0000256" key="1">
    <source>
        <dbReference type="ARBA" id="ARBA00004651"/>
    </source>
</evidence>
<organism evidence="11">
    <name type="scientific">Streptomyces sp. CMC78</name>
    <dbReference type="NCBI Taxonomy" id="3231512"/>
    <lineage>
        <taxon>Bacteria</taxon>
        <taxon>Bacillati</taxon>
        <taxon>Actinomycetota</taxon>
        <taxon>Actinomycetes</taxon>
        <taxon>Kitasatosporales</taxon>
        <taxon>Streptomycetaceae</taxon>
        <taxon>Streptomyces</taxon>
    </lineage>
</organism>
<keyword evidence="3" id="KW-0813">Transport</keyword>
<evidence type="ECO:0000256" key="4">
    <source>
        <dbReference type="ARBA" id="ARBA00022475"/>
    </source>
</evidence>
<keyword evidence="7 9" id="KW-0472">Membrane</keyword>
<keyword evidence="5 9" id="KW-0812">Transmembrane</keyword>
<feature type="transmembrane region" description="Helical" evidence="9">
    <location>
        <begin position="183"/>
        <end position="204"/>
    </location>
</feature>
<keyword evidence="4" id="KW-1003">Cell membrane</keyword>
<evidence type="ECO:0000256" key="2">
    <source>
        <dbReference type="ARBA" id="ARBA00007520"/>
    </source>
</evidence>
<evidence type="ECO:0000256" key="7">
    <source>
        <dbReference type="ARBA" id="ARBA00023136"/>
    </source>
</evidence>
<evidence type="ECO:0000256" key="6">
    <source>
        <dbReference type="ARBA" id="ARBA00022989"/>
    </source>
</evidence>
<dbReference type="PANTHER" id="PTHR23501:SF197">
    <property type="entry name" value="COMD"/>
    <property type="match status" value="1"/>
</dbReference>
<dbReference type="InterPro" id="IPR011701">
    <property type="entry name" value="MFS"/>
</dbReference>
<dbReference type="PROSITE" id="PS50850">
    <property type="entry name" value="MFS"/>
    <property type="match status" value="1"/>
</dbReference>
<feature type="region of interest" description="Disordered" evidence="8">
    <location>
        <begin position="535"/>
        <end position="556"/>
    </location>
</feature>
<comment type="similarity">
    <text evidence="2">Belongs to the major facilitator superfamily. TCR/Tet family.</text>
</comment>
<evidence type="ECO:0000256" key="5">
    <source>
        <dbReference type="ARBA" id="ARBA00022692"/>
    </source>
</evidence>
<feature type="transmembrane region" description="Helical" evidence="9">
    <location>
        <begin position="239"/>
        <end position="262"/>
    </location>
</feature>
<dbReference type="CDD" id="cd17502">
    <property type="entry name" value="MFS_Azr1_MDR_like"/>
    <property type="match status" value="1"/>
</dbReference>
<dbReference type="Gene3D" id="1.20.1250.20">
    <property type="entry name" value="MFS general substrate transporter like domains"/>
    <property type="match status" value="1"/>
</dbReference>
<sequence length="556" mass="58733">MAEAVAANEEPQYPELSRRTVTLVVTGLLLAVFMSALDGMIMATAMRTVADSLHGQTLQAWATTGYLITATISLPLYGKLSDIFGRKRLYMVAIALFLLGSLLCATSQSMYELALYRGIQGLGGGGLASVALAVLADMLPPDQRVRYQANFGAVYGVASVLGPAVGGLFAGSDSFLGIEGWRWIFLVNLPIGLITLVVVGKLFTLKSVRVPQRVDYWGATSLVIALVPLLLVAEQGKEWGWASPLSLTLFALGAAGAVWFLLVERRMGDEALMPPRLFRNSAFTRVNVVNFIGGIGAFTSMTFLPLYLQIVQGLSPTTAGLLLLPQSLATTVGAKFAGPVVARTERYKFMLAGGLTMLSVTYLVLSTVGVDTPLWIMGALAVAMGLGLGVFMQTVLTALQNSVPRGDMGVASGLYSFSRQLGAISGTAVFLSVMFGIAAGRIIDSFASVRNSPELRSAINDPAVQSSAADQKVLDGLLDGTEGIDLDNTSVLGTLDPRVARPILEGMGSSINTVFLALGALGLLAVLVSLTIKEKREPKEPDEESDEAGERIAAAE</sequence>
<feature type="transmembrane region" description="Helical" evidence="9">
    <location>
        <begin position="21"/>
        <end position="46"/>
    </location>
</feature>
<feature type="transmembrane region" description="Helical" evidence="9">
    <location>
        <begin position="374"/>
        <end position="399"/>
    </location>
</feature>
<evidence type="ECO:0000256" key="3">
    <source>
        <dbReference type="ARBA" id="ARBA00022448"/>
    </source>
</evidence>
<dbReference type="InterPro" id="IPR004638">
    <property type="entry name" value="EmrB-like"/>
</dbReference>
<dbReference type="Pfam" id="PF07690">
    <property type="entry name" value="MFS_1"/>
    <property type="match status" value="1"/>
</dbReference>
<keyword evidence="6 9" id="KW-1133">Transmembrane helix</keyword>
<evidence type="ECO:0000259" key="10">
    <source>
        <dbReference type="PROSITE" id="PS50850"/>
    </source>
</evidence>
<dbReference type="Gene3D" id="1.20.1720.10">
    <property type="entry name" value="Multidrug resistance protein D"/>
    <property type="match status" value="1"/>
</dbReference>
<evidence type="ECO:0000313" key="11">
    <source>
        <dbReference type="EMBL" id="BFP52045.1"/>
    </source>
</evidence>
<dbReference type="PANTHER" id="PTHR23501">
    <property type="entry name" value="MAJOR FACILITATOR SUPERFAMILY"/>
    <property type="match status" value="1"/>
</dbReference>
<protein>
    <submittedName>
        <fullName evidence="11">MDR family MFS transporter</fullName>
    </submittedName>
</protein>
<feature type="transmembrane region" description="Helical" evidence="9">
    <location>
        <begin position="283"/>
        <end position="307"/>
    </location>
</feature>
<reference evidence="11" key="1">
    <citation type="submission" date="2024-07" db="EMBL/GenBank/DDBJ databases">
        <title>Complete genome sequences of cellulolytic bacteria, Kitasatospora sp. CMC57 and Streptomyces sp. CMC78, isolated from Japanese agricultural soil.</title>
        <authorList>
            <person name="Hashimoto T."/>
            <person name="Ito M."/>
            <person name="Iwamoto M."/>
            <person name="Fukahori D."/>
            <person name="Shoda T."/>
            <person name="Sakoda M."/>
            <person name="Morohoshi T."/>
            <person name="Mitsuboshi M."/>
            <person name="Nishizawa T."/>
        </authorList>
    </citation>
    <scope>NUCLEOTIDE SEQUENCE</scope>
    <source>
        <strain evidence="11">CMC78</strain>
    </source>
</reference>
<feature type="transmembrane region" description="Helical" evidence="9">
    <location>
        <begin position="349"/>
        <end position="368"/>
    </location>
</feature>
<dbReference type="GO" id="GO:0022857">
    <property type="term" value="F:transmembrane transporter activity"/>
    <property type="evidence" value="ECO:0007669"/>
    <property type="project" value="InterPro"/>
</dbReference>
<dbReference type="FunFam" id="1.20.1720.10:FF:000004">
    <property type="entry name" value="EmrB/QacA family drug resistance transporter"/>
    <property type="match status" value="1"/>
</dbReference>
<gene>
    <name evidence="11" type="ORF">SCMC78_18520</name>
</gene>
<feature type="transmembrane region" description="Helical" evidence="9">
    <location>
        <begin position="89"/>
        <end position="111"/>
    </location>
</feature>
<comment type="subcellular location">
    <subcellularLocation>
        <location evidence="1">Cell membrane</location>
        <topology evidence="1">Multi-pass membrane protein</topology>
    </subcellularLocation>
</comment>
<feature type="transmembrane region" description="Helical" evidence="9">
    <location>
        <begin position="511"/>
        <end position="532"/>
    </location>
</feature>
<dbReference type="RefSeq" id="WP_397723041.1">
    <property type="nucleotide sequence ID" value="NZ_AP035884.1"/>
</dbReference>
<dbReference type="NCBIfam" id="TIGR00711">
    <property type="entry name" value="efflux_EmrB"/>
    <property type="match status" value="1"/>
</dbReference>
<evidence type="ECO:0000256" key="8">
    <source>
        <dbReference type="SAM" id="MobiDB-lite"/>
    </source>
</evidence>
<dbReference type="AlphaFoldDB" id="A0AB33KKF4"/>
<dbReference type="GO" id="GO:0005886">
    <property type="term" value="C:plasma membrane"/>
    <property type="evidence" value="ECO:0007669"/>
    <property type="project" value="UniProtKB-SubCell"/>
</dbReference>
<accession>A0AB33KKF4</accession>
<dbReference type="InterPro" id="IPR036259">
    <property type="entry name" value="MFS_trans_sf"/>
</dbReference>
<dbReference type="EMBL" id="AP035884">
    <property type="protein sequence ID" value="BFP52045.1"/>
    <property type="molecule type" value="Genomic_DNA"/>
</dbReference>
<feature type="transmembrane region" description="Helical" evidence="9">
    <location>
        <begin position="420"/>
        <end position="443"/>
    </location>
</feature>
<feature type="domain" description="Major facilitator superfamily (MFS) profile" evidence="10">
    <location>
        <begin position="24"/>
        <end position="537"/>
    </location>
</feature>
<feature type="transmembrane region" description="Helical" evidence="9">
    <location>
        <begin position="216"/>
        <end position="233"/>
    </location>
</feature>